<dbReference type="EMBL" id="JAGMVJ010000003">
    <property type="protein sequence ID" value="KAH7092391.1"/>
    <property type="molecule type" value="Genomic_DNA"/>
</dbReference>
<feature type="compositionally biased region" description="Low complexity" evidence="1">
    <location>
        <begin position="8"/>
        <end position="22"/>
    </location>
</feature>
<evidence type="ECO:0000256" key="1">
    <source>
        <dbReference type="SAM" id="MobiDB-lite"/>
    </source>
</evidence>
<gene>
    <name evidence="2" type="ORF">FB567DRAFT_236869</name>
</gene>
<comment type="caution">
    <text evidence="2">The sequence shown here is derived from an EMBL/GenBank/DDBJ whole genome shotgun (WGS) entry which is preliminary data.</text>
</comment>
<evidence type="ECO:0000313" key="2">
    <source>
        <dbReference type="EMBL" id="KAH7092391.1"/>
    </source>
</evidence>
<protein>
    <submittedName>
        <fullName evidence="2">Uncharacterized protein</fullName>
    </submittedName>
</protein>
<accession>A0A8K0RGM0</accession>
<feature type="region of interest" description="Disordered" evidence="1">
    <location>
        <begin position="1"/>
        <end position="31"/>
    </location>
</feature>
<keyword evidence="3" id="KW-1185">Reference proteome</keyword>
<dbReference type="CDD" id="cd00303">
    <property type="entry name" value="retropepsin_like"/>
    <property type="match status" value="1"/>
</dbReference>
<proteinExistence type="predicted"/>
<evidence type="ECO:0000313" key="3">
    <source>
        <dbReference type="Proteomes" id="UP000813461"/>
    </source>
</evidence>
<organism evidence="2 3">
    <name type="scientific">Paraphoma chrysanthemicola</name>
    <dbReference type="NCBI Taxonomy" id="798071"/>
    <lineage>
        <taxon>Eukaryota</taxon>
        <taxon>Fungi</taxon>
        <taxon>Dikarya</taxon>
        <taxon>Ascomycota</taxon>
        <taxon>Pezizomycotina</taxon>
        <taxon>Dothideomycetes</taxon>
        <taxon>Pleosporomycetidae</taxon>
        <taxon>Pleosporales</taxon>
        <taxon>Pleosporineae</taxon>
        <taxon>Phaeosphaeriaceae</taxon>
        <taxon>Paraphoma</taxon>
    </lineage>
</organism>
<sequence length="237" mass="26087">MMANRPLSISGTSSTTSSRSSSAHPAETRKLVANTTTVSRNIARDNAVQINGAVARKIYNLNFENLVIHYQGRPSTRSSARREGAACIPEPAPQMLTAMSQPRPVEASSLTGRAINIVIESTRSDLYYPNAHAKNVVLYSKISNRRQVVRATFQPSCSVNFIARRIVKRLGVKLESNNTSHAVHHQDSAPDTNWIDITCRSEGDTNQTTYRFYIIKNSPYDLFFGCGASAQSNDSGH</sequence>
<dbReference type="Proteomes" id="UP000813461">
    <property type="component" value="Unassembled WGS sequence"/>
</dbReference>
<reference evidence="2" key="1">
    <citation type="journal article" date="2021" name="Nat. Commun.">
        <title>Genetic determinants of endophytism in the Arabidopsis root mycobiome.</title>
        <authorList>
            <person name="Mesny F."/>
            <person name="Miyauchi S."/>
            <person name="Thiergart T."/>
            <person name="Pickel B."/>
            <person name="Atanasova L."/>
            <person name="Karlsson M."/>
            <person name="Huettel B."/>
            <person name="Barry K.W."/>
            <person name="Haridas S."/>
            <person name="Chen C."/>
            <person name="Bauer D."/>
            <person name="Andreopoulos W."/>
            <person name="Pangilinan J."/>
            <person name="LaButti K."/>
            <person name="Riley R."/>
            <person name="Lipzen A."/>
            <person name="Clum A."/>
            <person name="Drula E."/>
            <person name="Henrissat B."/>
            <person name="Kohler A."/>
            <person name="Grigoriev I.V."/>
            <person name="Martin F.M."/>
            <person name="Hacquard S."/>
        </authorList>
    </citation>
    <scope>NUCLEOTIDE SEQUENCE</scope>
    <source>
        <strain evidence="2">MPI-SDFR-AT-0120</strain>
    </source>
</reference>
<name>A0A8K0RGM0_9PLEO</name>
<dbReference type="OrthoDB" id="3506906at2759"/>
<dbReference type="AlphaFoldDB" id="A0A8K0RGM0"/>